<reference evidence="2" key="1">
    <citation type="submission" date="2021-01" db="EMBL/GenBank/DDBJ databases">
        <authorList>
            <consortium name="Genoscope - CEA"/>
            <person name="William W."/>
        </authorList>
    </citation>
    <scope>NUCLEOTIDE SEQUENCE</scope>
</reference>
<dbReference type="EMBL" id="CAJJDM010000127">
    <property type="protein sequence ID" value="CAD8104557.1"/>
    <property type="molecule type" value="Genomic_DNA"/>
</dbReference>
<feature type="compositionally biased region" description="Low complexity" evidence="1">
    <location>
        <begin position="263"/>
        <end position="272"/>
    </location>
</feature>
<evidence type="ECO:0000313" key="3">
    <source>
        <dbReference type="Proteomes" id="UP000688137"/>
    </source>
</evidence>
<evidence type="ECO:0000256" key="1">
    <source>
        <dbReference type="SAM" id="MobiDB-lite"/>
    </source>
</evidence>
<dbReference type="PANTHER" id="PTHR15592">
    <property type="entry name" value="MATRIN 3/NUCLEAR PROTEIN 220-RELATED"/>
    <property type="match status" value="1"/>
</dbReference>
<dbReference type="AlphaFoldDB" id="A0A8S1PMP8"/>
<organism evidence="2 3">
    <name type="scientific">Paramecium primaurelia</name>
    <dbReference type="NCBI Taxonomy" id="5886"/>
    <lineage>
        <taxon>Eukaryota</taxon>
        <taxon>Sar</taxon>
        <taxon>Alveolata</taxon>
        <taxon>Ciliophora</taxon>
        <taxon>Intramacronucleata</taxon>
        <taxon>Oligohymenophorea</taxon>
        <taxon>Peniculida</taxon>
        <taxon>Parameciidae</taxon>
        <taxon>Paramecium</taxon>
    </lineage>
</organism>
<feature type="region of interest" description="Disordered" evidence="1">
    <location>
        <begin position="247"/>
        <end position="279"/>
    </location>
</feature>
<comment type="caution">
    <text evidence="2">The sequence shown here is derived from an EMBL/GenBank/DDBJ whole genome shotgun (WGS) entry which is preliminary data.</text>
</comment>
<proteinExistence type="predicted"/>
<name>A0A8S1PMP8_PARPR</name>
<evidence type="ECO:0008006" key="4">
    <source>
        <dbReference type="Google" id="ProtNLM"/>
    </source>
</evidence>
<accession>A0A8S1PMP8</accession>
<sequence>MFFINQYIERDEESIQMKWILRFMKYYYFLMNKNSPSPSSLTPVILVLVTNKQGKVLEHSQFFRTFSSFGQVKKILIFERKIIWKVFIEYENAQQAQSALVLDGTLFDYQLKMRVHLSQRDSLVFQNNNNCGVDYTTLQSKQQFFQQLKEDSGSLNQQLQQNLDMLNQLIAQLSQTTDLKEQISLIQQIQEYRNQTQQLTVLYQQQLRNYASVLQREGKKQKQIVSTVTTPSPSPFLHSTLDSIRQQIPEESSEDDKEEFSDGESISSQSSDKSQKSTHSEDNYNEVFCNDSTTPFSCGASPFTPYPQKVITSPFIMTPTTLPTYLIVQHSNINLRVVYNIFSTFTRVDAIYQSHHGAFLQLASKEEAIRMKNLLGKALLFGVPMNLIVTDQLSLDARQVTLPPNERKPLLQQQLSNSILITGLNGITIEQIYQYFGCITPILNMKFINQSSCKILYSDVGCSLSVLGYIQDAKINGRSVQLSFTAF</sequence>
<feature type="compositionally biased region" description="Acidic residues" evidence="1">
    <location>
        <begin position="251"/>
        <end position="262"/>
    </location>
</feature>
<evidence type="ECO:0000313" key="2">
    <source>
        <dbReference type="EMBL" id="CAD8104557.1"/>
    </source>
</evidence>
<dbReference type="Pfam" id="PF13893">
    <property type="entry name" value="RRM_5"/>
    <property type="match status" value="1"/>
</dbReference>
<protein>
    <recommendedName>
        <fullName evidence="4">RRM domain-containing protein</fullName>
    </recommendedName>
</protein>
<keyword evidence="3" id="KW-1185">Reference proteome</keyword>
<dbReference type="Proteomes" id="UP000688137">
    <property type="component" value="Unassembled WGS sequence"/>
</dbReference>
<gene>
    <name evidence="2" type="ORF">PPRIM_AZ9-3.1.T1240066</name>
</gene>
<dbReference type="OMA" id="QSHHGAF"/>